<dbReference type="EMBL" id="BSKO01000001">
    <property type="protein sequence ID" value="GLO68205.1"/>
    <property type="molecule type" value="Genomic_DNA"/>
</dbReference>
<feature type="transmembrane region" description="Helical" evidence="7">
    <location>
        <begin position="261"/>
        <end position="284"/>
    </location>
</feature>
<comment type="subcellular location">
    <subcellularLocation>
        <location evidence="1">Cell membrane</location>
        <topology evidence="1">Multi-pass membrane protein</topology>
    </subcellularLocation>
</comment>
<evidence type="ECO:0000256" key="7">
    <source>
        <dbReference type="SAM" id="Phobius"/>
    </source>
</evidence>
<name>A0ABQ5TPZ5_9BACI</name>
<feature type="transmembrane region" description="Helical" evidence="7">
    <location>
        <begin position="318"/>
        <end position="341"/>
    </location>
</feature>
<feature type="transmembrane region" description="Helical" evidence="7">
    <location>
        <begin position="21"/>
        <end position="44"/>
    </location>
</feature>
<keyword evidence="3" id="KW-1003">Cell membrane</keyword>
<feature type="transmembrane region" description="Helical" evidence="7">
    <location>
        <begin position="353"/>
        <end position="376"/>
    </location>
</feature>
<dbReference type="Proteomes" id="UP001275436">
    <property type="component" value="Unassembled WGS sequence"/>
</dbReference>
<feature type="transmembrane region" description="Helical" evidence="7">
    <location>
        <begin position="291"/>
        <end position="312"/>
    </location>
</feature>
<evidence type="ECO:0000313" key="10">
    <source>
        <dbReference type="Proteomes" id="UP001275436"/>
    </source>
</evidence>
<organism evidence="9 10">
    <name type="scientific">Oceanobacillus kimchii</name>
    <dbReference type="NCBI Taxonomy" id="746691"/>
    <lineage>
        <taxon>Bacteria</taxon>
        <taxon>Bacillati</taxon>
        <taxon>Bacillota</taxon>
        <taxon>Bacilli</taxon>
        <taxon>Bacillales</taxon>
        <taxon>Bacillaceae</taxon>
        <taxon>Oceanobacillus</taxon>
    </lineage>
</organism>
<evidence type="ECO:0000256" key="6">
    <source>
        <dbReference type="ARBA" id="ARBA00023136"/>
    </source>
</evidence>
<feature type="transmembrane region" description="Helical" evidence="7">
    <location>
        <begin position="50"/>
        <end position="72"/>
    </location>
</feature>
<dbReference type="Gene3D" id="1.20.1250.20">
    <property type="entry name" value="MFS general substrate transporter like domains"/>
    <property type="match status" value="1"/>
</dbReference>
<evidence type="ECO:0000256" key="4">
    <source>
        <dbReference type="ARBA" id="ARBA00022692"/>
    </source>
</evidence>
<feature type="transmembrane region" description="Helical" evidence="7">
    <location>
        <begin position="84"/>
        <end position="111"/>
    </location>
</feature>
<comment type="caution">
    <text evidence="9">The sequence shown here is derived from an EMBL/GenBank/DDBJ whole genome shotgun (WGS) entry which is preliminary data.</text>
</comment>
<evidence type="ECO:0000256" key="2">
    <source>
        <dbReference type="ARBA" id="ARBA00022448"/>
    </source>
</evidence>
<gene>
    <name evidence="9" type="ORF">MACH08_39890</name>
</gene>
<evidence type="ECO:0000256" key="1">
    <source>
        <dbReference type="ARBA" id="ARBA00004651"/>
    </source>
</evidence>
<accession>A0ABQ5TPZ5</accession>
<reference evidence="9 10" key="1">
    <citation type="submission" date="2023-02" db="EMBL/GenBank/DDBJ databases">
        <title>Oceanobacillus kimchii IFOP_LL358 isolated form Alexandrium catenella lab strain.</title>
        <authorList>
            <person name="Gajardo G."/>
            <person name="Ueki S."/>
            <person name="Maruyama F."/>
        </authorList>
    </citation>
    <scope>NUCLEOTIDE SEQUENCE [LARGE SCALE GENOMIC DNA]</scope>
    <source>
        <strain evidence="9 10">IFOP_LL358</strain>
    </source>
</reference>
<proteinExistence type="predicted"/>
<keyword evidence="2" id="KW-0813">Transport</keyword>
<dbReference type="InterPro" id="IPR011701">
    <property type="entry name" value="MFS"/>
</dbReference>
<dbReference type="CDD" id="cd06173">
    <property type="entry name" value="MFS_MefA_like"/>
    <property type="match status" value="1"/>
</dbReference>
<protein>
    <submittedName>
        <fullName evidence="9">MFS transporter</fullName>
    </submittedName>
</protein>
<keyword evidence="5 7" id="KW-1133">Transmembrane helix</keyword>
<dbReference type="PANTHER" id="PTHR43266">
    <property type="entry name" value="MACROLIDE-EFFLUX PROTEIN"/>
    <property type="match status" value="1"/>
</dbReference>
<dbReference type="SUPFAM" id="SSF103473">
    <property type="entry name" value="MFS general substrate transporter"/>
    <property type="match status" value="1"/>
</dbReference>
<dbReference type="PANTHER" id="PTHR43266:SF2">
    <property type="entry name" value="MAJOR FACILITATOR SUPERFAMILY (MFS) PROFILE DOMAIN-CONTAINING PROTEIN"/>
    <property type="match status" value="1"/>
</dbReference>
<evidence type="ECO:0000313" key="9">
    <source>
        <dbReference type="EMBL" id="GLO68205.1"/>
    </source>
</evidence>
<keyword evidence="6 7" id="KW-0472">Membrane</keyword>
<feature type="domain" description="Major facilitator superfamily (MFS) profile" evidence="8">
    <location>
        <begin position="224"/>
        <end position="419"/>
    </location>
</feature>
<feature type="transmembrane region" description="Helical" evidence="7">
    <location>
        <begin position="221"/>
        <end position="241"/>
    </location>
</feature>
<dbReference type="Pfam" id="PF07690">
    <property type="entry name" value="MFS_1"/>
    <property type="match status" value="1"/>
</dbReference>
<feature type="transmembrane region" description="Helical" evidence="7">
    <location>
        <begin position="382"/>
        <end position="403"/>
    </location>
</feature>
<sequence>MAQQKFYLLKHNKDFLRLFTSYSISMFGRWLDMVAVIILFGYVWNSSPLVIAFIPIAYALPHALFSQFAGVLVDRFNKVKLMIFSDISVSILSVFLLFVSSPTFGLILLLLRSTFTVVHFPSQQSLIKVIVEDKFIVKAITLNGMINEATKLIGPILGGALASFFSPKICILINAMAYFISAIIVWKLREKVLQEKSEPANQEKQLAGIWSNFKEGWKSVFTSRVLVISISYSIIGYLAIQMTDVQLTVLLREFSKDKPELLGWVMASSGLGALVSMIMVNYTLKTINYRFVLGVSYLCIGSGFGGMGYLSVGTTSLVPILLGLIIGLGVGFYSIGINYILQKETTITNISRVSGIYNSLTNTIILIAPIIGGILIEVWNVHTIFKVTGLLLLVCSSIFLMVFKERENKLKSTRKHRIG</sequence>
<dbReference type="PROSITE" id="PS50850">
    <property type="entry name" value="MFS"/>
    <property type="match status" value="1"/>
</dbReference>
<keyword evidence="10" id="KW-1185">Reference proteome</keyword>
<dbReference type="RefSeq" id="WP_077596058.1">
    <property type="nucleotide sequence ID" value="NZ_BSKO01000001.1"/>
</dbReference>
<feature type="transmembrane region" description="Helical" evidence="7">
    <location>
        <begin position="165"/>
        <end position="186"/>
    </location>
</feature>
<keyword evidence="4 7" id="KW-0812">Transmembrane</keyword>
<evidence type="ECO:0000259" key="8">
    <source>
        <dbReference type="PROSITE" id="PS50850"/>
    </source>
</evidence>
<evidence type="ECO:0000256" key="5">
    <source>
        <dbReference type="ARBA" id="ARBA00022989"/>
    </source>
</evidence>
<dbReference type="InterPro" id="IPR036259">
    <property type="entry name" value="MFS_trans_sf"/>
</dbReference>
<dbReference type="InterPro" id="IPR020846">
    <property type="entry name" value="MFS_dom"/>
</dbReference>
<evidence type="ECO:0000256" key="3">
    <source>
        <dbReference type="ARBA" id="ARBA00022475"/>
    </source>
</evidence>